<gene>
    <name evidence="2" type="ORF">WMY93_014362</name>
</gene>
<dbReference type="AlphaFoldDB" id="A0AAW0P544"/>
<protein>
    <submittedName>
        <fullName evidence="2">Uncharacterized protein</fullName>
    </submittedName>
</protein>
<organism evidence="2 3">
    <name type="scientific">Mugilogobius chulae</name>
    <name type="common">yellowstripe goby</name>
    <dbReference type="NCBI Taxonomy" id="88201"/>
    <lineage>
        <taxon>Eukaryota</taxon>
        <taxon>Metazoa</taxon>
        <taxon>Chordata</taxon>
        <taxon>Craniata</taxon>
        <taxon>Vertebrata</taxon>
        <taxon>Euteleostomi</taxon>
        <taxon>Actinopterygii</taxon>
        <taxon>Neopterygii</taxon>
        <taxon>Teleostei</taxon>
        <taxon>Neoteleostei</taxon>
        <taxon>Acanthomorphata</taxon>
        <taxon>Gobiaria</taxon>
        <taxon>Gobiiformes</taxon>
        <taxon>Gobioidei</taxon>
        <taxon>Gobiidae</taxon>
        <taxon>Gobionellinae</taxon>
        <taxon>Mugilogobius</taxon>
    </lineage>
</organism>
<dbReference type="Proteomes" id="UP001460270">
    <property type="component" value="Unassembled WGS sequence"/>
</dbReference>
<proteinExistence type="predicted"/>
<evidence type="ECO:0000256" key="1">
    <source>
        <dbReference type="SAM" id="MobiDB-lite"/>
    </source>
</evidence>
<dbReference type="EMBL" id="JBBPFD010000010">
    <property type="protein sequence ID" value="KAK7909678.1"/>
    <property type="molecule type" value="Genomic_DNA"/>
</dbReference>
<evidence type="ECO:0000313" key="2">
    <source>
        <dbReference type="EMBL" id="KAK7909678.1"/>
    </source>
</evidence>
<evidence type="ECO:0000313" key="3">
    <source>
        <dbReference type="Proteomes" id="UP001460270"/>
    </source>
</evidence>
<sequence length="107" mass="12036">MYSAVLSTWLQCYARAEAASEQVRTAQSLCQTRAQRRKFHFTADLRGRNFQQARGIFQLDNVAILGDLWTPADQESVQEAEETYLPSTGAKQNGYAALGPQTRQVPR</sequence>
<name>A0AAW0P544_9GOBI</name>
<reference evidence="3" key="1">
    <citation type="submission" date="2024-04" db="EMBL/GenBank/DDBJ databases">
        <title>Salinicola lusitanus LLJ914,a marine bacterium isolated from the Okinawa Trough.</title>
        <authorList>
            <person name="Li J."/>
        </authorList>
    </citation>
    <scope>NUCLEOTIDE SEQUENCE [LARGE SCALE GENOMIC DNA]</scope>
</reference>
<accession>A0AAW0P544</accession>
<comment type="caution">
    <text evidence="2">The sequence shown here is derived from an EMBL/GenBank/DDBJ whole genome shotgun (WGS) entry which is preliminary data.</text>
</comment>
<feature type="region of interest" description="Disordered" evidence="1">
    <location>
        <begin position="80"/>
        <end position="107"/>
    </location>
</feature>
<keyword evidence="3" id="KW-1185">Reference proteome</keyword>